<dbReference type="EMBL" id="QQSY01000002">
    <property type="protein sequence ID" value="RDI98745.1"/>
    <property type="molecule type" value="Genomic_DNA"/>
</dbReference>
<dbReference type="EC" id="3.4.21.26" evidence="2"/>
<evidence type="ECO:0000256" key="1">
    <source>
        <dbReference type="ARBA" id="ARBA00001070"/>
    </source>
</evidence>
<dbReference type="SUPFAM" id="SSF50993">
    <property type="entry name" value="Peptidase/esterase 'gauge' domain"/>
    <property type="match status" value="1"/>
</dbReference>
<dbReference type="Pfam" id="PF02897">
    <property type="entry name" value="Peptidase_S9_N"/>
    <property type="match status" value="1"/>
</dbReference>
<dbReference type="PANTHER" id="PTHR42881:SF2">
    <property type="entry name" value="PROLYL ENDOPEPTIDASE"/>
    <property type="match status" value="1"/>
</dbReference>
<reference evidence="9 10" key="1">
    <citation type="submission" date="2018-07" db="EMBL/GenBank/DDBJ databases">
        <title>Dyella solisilvae sp. nov., isolated from the pine and broad-leaved mixed forest soil.</title>
        <authorList>
            <person name="Gao Z."/>
            <person name="Qiu L."/>
        </authorList>
    </citation>
    <scope>NUCLEOTIDE SEQUENCE [LARGE SCALE GENOMIC DNA]</scope>
    <source>
        <strain evidence="9 10">DHG54</strain>
    </source>
</reference>
<proteinExistence type="predicted"/>
<dbReference type="Gene3D" id="3.40.50.1820">
    <property type="entry name" value="alpha/beta hydrolase"/>
    <property type="match status" value="1"/>
</dbReference>
<comment type="catalytic activity">
    <reaction evidence="1">
        <text>Hydrolysis of Pro-|-Xaa &gt;&gt; Ala-|-Xaa in oligopeptides.</text>
        <dbReference type="EC" id="3.4.21.26"/>
    </reaction>
</comment>
<dbReference type="InterPro" id="IPR029058">
    <property type="entry name" value="AB_hydrolase_fold"/>
</dbReference>
<keyword evidence="5" id="KW-0720">Serine protease</keyword>
<dbReference type="SUPFAM" id="SSF53474">
    <property type="entry name" value="alpha/beta-Hydrolases"/>
    <property type="match status" value="1"/>
</dbReference>
<feature type="domain" description="Peptidase S9 prolyl oligopeptidase catalytic" evidence="7">
    <location>
        <begin position="494"/>
        <end position="701"/>
    </location>
</feature>
<evidence type="ECO:0000256" key="3">
    <source>
        <dbReference type="ARBA" id="ARBA00022670"/>
    </source>
</evidence>
<dbReference type="GO" id="GO:0070012">
    <property type="term" value="F:oligopeptidase activity"/>
    <property type="evidence" value="ECO:0007669"/>
    <property type="project" value="TreeGrafter"/>
</dbReference>
<dbReference type="GO" id="GO:0005829">
    <property type="term" value="C:cytosol"/>
    <property type="evidence" value="ECO:0007669"/>
    <property type="project" value="TreeGrafter"/>
</dbReference>
<dbReference type="GO" id="GO:0004252">
    <property type="term" value="F:serine-type endopeptidase activity"/>
    <property type="evidence" value="ECO:0007669"/>
    <property type="project" value="UniProtKB-EC"/>
</dbReference>
<dbReference type="AlphaFoldDB" id="A0A370K7W9"/>
<sequence length="711" mass="76890">MLLSLAASTMAVSAEAPPVARTVDVVDHPFGMNLPDPYRWMEGKDNAEFQAWLKAQGEYTRRQLDGLPGSASWRDRLQVISQKLALQVSPATAAGRLFYLQIEGATSGKLMLREPDGTQRLLLDPATTQGGKGPSGIASYAPSPDGKRVAVNLDQGGSEITRIRVLDVEHGGWLPDEVGPVWSEMRASWLPDSSGFTYTQMAQPSDQAQDDPMQDMRVRLHRLGDKQDVDVVLVSRATGGIPLDAREMPLADVQQDGPWALMEIGGARAESRWCYARRDDLLRGSAAWRCPVDYADNVHEVALHGDTLYLMSMKDHPNGRMLALDLRSGPSKLAQAREVLAESGDAVLSHMRASRDALYAKRMTGGIDGFQRIDYTTGHATPIALPFAGSADSFATDARDDGFVTTLDGWIKPWTLLRYRPNASSMQDVTPHASGAIDFSDLTVTEVEATSRDGARVPLTIIHRKDAVPDHQNRSIVEAYGGYGISMQPFYSPRRLQWVKGGGVYAIAHVRGGGDKGDAWHRAGQGANKGNSVNDLIASAEALNQLGYSSPERTAIFGQSFGGLLMGNAIAQSPQSFGAAVIGVGMLNPVRLLEQRNGANQIAETGDPRTADGLRTLLAMDAYQRIRPGVAYPAVLLMVGLNDSRVEPWETGKFAARLRAASSETRPVWIRTDANAGHMTSTVASSVAESVDMYAFLDAQLPGRAEVASEP</sequence>
<dbReference type="GO" id="GO:0006508">
    <property type="term" value="P:proteolysis"/>
    <property type="evidence" value="ECO:0007669"/>
    <property type="project" value="UniProtKB-KW"/>
</dbReference>
<dbReference type="InterPro" id="IPR051167">
    <property type="entry name" value="Prolyl_oligopep/macrocyclase"/>
</dbReference>
<feature type="domain" description="Peptidase S9A N-terminal" evidence="8">
    <location>
        <begin position="17"/>
        <end position="422"/>
    </location>
</feature>
<feature type="region of interest" description="Disordered" evidence="6">
    <location>
        <begin position="125"/>
        <end position="144"/>
    </location>
</feature>
<name>A0A370K7W9_9GAMM</name>
<dbReference type="Pfam" id="PF00326">
    <property type="entry name" value="Peptidase_S9"/>
    <property type="match status" value="1"/>
</dbReference>
<dbReference type="PRINTS" id="PR00862">
    <property type="entry name" value="PROLIGOPTASE"/>
</dbReference>
<evidence type="ECO:0000259" key="8">
    <source>
        <dbReference type="Pfam" id="PF02897"/>
    </source>
</evidence>
<dbReference type="Proteomes" id="UP000254711">
    <property type="component" value="Unassembled WGS sequence"/>
</dbReference>
<evidence type="ECO:0000313" key="10">
    <source>
        <dbReference type="Proteomes" id="UP000254711"/>
    </source>
</evidence>
<keyword evidence="10" id="KW-1185">Reference proteome</keyword>
<keyword evidence="3" id="KW-0645">Protease</keyword>
<evidence type="ECO:0000256" key="2">
    <source>
        <dbReference type="ARBA" id="ARBA00011897"/>
    </source>
</evidence>
<dbReference type="Gene3D" id="2.130.10.120">
    <property type="entry name" value="Prolyl oligopeptidase, N-terminal domain"/>
    <property type="match status" value="1"/>
</dbReference>
<dbReference type="InterPro" id="IPR002470">
    <property type="entry name" value="Peptidase_S9A"/>
</dbReference>
<gene>
    <name evidence="9" type="ORF">DVT68_09520</name>
</gene>
<dbReference type="InterPro" id="IPR023302">
    <property type="entry name" value="Pept_S9A_N"/>
</dbReference>
<evidence type="ECO:0000256" key="6">
    <source>
        <dbReference type="SAM" id="MobiDB-lite"/>
    </source>
</evidence>
<organism evidence="9 10">
    <name type="scientific">Dyella solisilvae</name>
    <dbReference type="NCBI Taxonomy" id="1920168"/>
    <lineage>
        <taxon>Bacteria</taxon>
        <taxon>Pseudomonadati</taxon>
        <taxon>Pseudomonadota</taxon>
        <taxon>Gammaproteobacteria</taxon>
        <taxon>Lysobacterales</taxon>
        <taxon>Rhodanobacteraceae</taxon>
        <taxon>Dyella</taxon>
    </lineage>
</organism>
<keyword evidence="4" id="KW-0378">Hydrolase</keyword>
<dbReference type="PANTHER" id="PTHR42881">
    <property type="entry name" value="PROLYL ENDOPEPTIDASE"/>
    <property type="match status" value="1"/>
</dbReference>
<comment type="caution">
    <text evidence="9">The sequence shown here is derived from an EMBL/GenBank/DDBJ whole genome shotgun (WGS) entry which is preliminary data.</text>
</comment>
<evidence type="ECO:0000256" key="4">
    <source>
        <dbReference type="ARBA" id="ARBA00022801"/>
    </source>
</evidence>
<accession>A0A370K7W9</accession>
<evidence type="ECO:0000256" key="5">
    <source>
        <dbReference type="ARBA" id="ARBA00022825"/>
    </source>
</evidence>
<protein>
    <recommendedName>
        <fullName evidence="2">prolyl oligopeptidase</fullName>
        <ecNumber evidence="2">3.4.21.26</ecNumber>
    </recommendedName>
</protein>
<evidence type="ECO:0000259" key="7">
    <source>
        <dbReference type="Pfam" id="PF00326"/>
    </source>
</evidence>
<evidence type="ECO:0000313" key="9">
    <source>
        <dbReference type="EMBL" id="RDI98745.1"/>
    </source>
</evidence>
<dbReference type="InterPro" id="IPR001375">
    <property type="entry name" value="Peptidase_S9_cat"/>
</dbReference>